<evidence type="ECO:0000313" key="6">
    <source>
        <dbReference type="Proteomes" id="UP000076881"/>
    </source>
</evidence>
<feature type="region of interest" description="Disordered" evidence="3">
    <location>
        <begin position="152"/>
        <end position="173"/>
    </location>
</feature>
<evidence type="ECO:0000256" key="2">
    <source>
        <dbReference type="ARBA" id="ARBA00022840"/>
    </source>
</evidence>
<evidence type="ECO:0000259" key="4">
    <source>
        <dbReference type="PROSITE" id="PS50893"/>
    </source>
</evidence>
<name>A0A162LRF1_CORDF</name>
<dbReference type="InterPro" id="IPR027417">
    <property type="entry name" value="P-loop_NTPase"/>
</dbReference>
<keyword evidence="1" id="KW-0547">Nucleotide-binding</keyword>
<proteinExistence type="predicted"/>
<dbReference type="GO" id="GO:0016887">
    <property type="term" value="F:ATP hydrolysis activity"/>
    <property type="evidence" value="ECO:0007669"/>
    <property type="project" value="InterPro"/>
</dbReference>
<protein>
    <submittedName>
        <fullName evidence="5">ABC transporter</fullName>
    </submittedName>
</protein>
<organism evidence="5 6">
    <name type="scientific">Akanthomyces lecanii RCEF 1005</name>
    <dbReference type="NCBI Taxonomy" id="1081108"/>
    <lineage>
        <taxon>Eukaryota</taxon>
        <taxon>Fungi</taxon>
        <taxon>Dikarya</taxon>
        <taxon>Ascomycota</taxon>
        <taxon>Pezizomycotina</taxon>
        <taxon>Sordariomycetes</taxon>
        <taxon>Hypocreomycetidae</taxon>
        <taxon>Hypocreales</taxon>
        <taxon>Cordycipitaceae</taxon>
        <taxon>Akanthomyces</taxon>
        <taxon>Cordyceps confragosa</taxon>
    </lineage>
</organism>
<dbReference type="InterPro" id="IPR003439">
    <property type="entry name" value="ABC_transporter-like_ATP-bd"/>
</dbReference>
<dbReference type="Proteomes" id="UP000076881">
    <property type="component" value="Unassembled WGS sequence"/>
</dbReference>
<dbReference type="SUPFAM" id="SSF52540">
    <property type="entry name" value="P-loop containing nucleoside triphosphate hydrolases"/>
    <property type="match status" value="1"/>
</dbReference>
<dbReference type="GO" id="GO:0042626">
    <property type="term" value="F:ATPase-coupled transmembrane transporter activity"/>
    <property type="evidence" value="ECO:0007669"/>
    <property type="project" value="TreeGrafter"/>
</dbReference>
<keyword evidence="6" id="KW-1185">Reference proteome</keyword>
<dbReference type="PROSITE" id="PS50893">
    <property type="entry name" value="ABC_TRANSPORTER_2"/>
    <property type="match status" value="1"/>
</dbReference>
<evidence type="ECO:0000256" key="1">
    <source>
        <dbReference type="ARBA" id="ARBA00022741"/>
    </source>
</evidence>
<dbReference type="PANTHER" id="PTHR24223:SF399">
    <property type="entry name" value="ABC TRANSPORTER ATNG"/>
    <property type="match status" value="1"/>
</dbReference>
<dbReference type="STRING" id="1081108.A0A162LRF1"/>
<evidence type="ECO:0000256" key="3">
    <source>
        <dbReference type="SAM" id="MobiDB-lite"/>
    </source>
</evidence>
<dbReference type="OrthoDB" id="6500128at2759"/>
<dbReference type="Pfam" id="PF00005">
    <property type="entry name" value="ABC_tran"/>
    <property type="match status" value="1"/>
</dbReference>
<dbReference type="EMBL" id="AZHF01000006">
    <property type="protein sequence ID" value="OAA74504.1"/>
    <property type="molecule type" value="Genomic_DNA"/>
</dbReference>
<comment type="caution">
    <text evidence="5">The sequence shown here is derived from an EMBL/GenBank/DDBJ whole genome shotgun (WGS) entry which is preliminary data.</text>
</comment>
<dbReference type="Gene3D" id="3.40.50.300">
    <property type="entry name" value="P-loop containing nucleotide triphosphate hydrolases"/>
    <property type="match status" value="1"/>
</dbReference>
<dbReference type="InterPro" id="IPR050173">
    <property type="entry name" value="ABC_transporter_C-like"/>
</dbReference>
<sequence>MTWTALETALGSLSRLRMFLDDTPVGSTTDDARPLPDNWPCRGEVQISNVTARYVCDTEKQRRSPVLRDVTLSVEAGKKVGITGRTGSGKSSLLMTLLGFLEYEGSIFVDGIDLRTVSREDLRSRIITISQDQVELDGTIRDNLLPFDKTWGVDDDGATSEDASDQAGEEHRRSVHDGVLQDTLIQLGIWQSLDHENPLDMLLSAAGFSHGETQLMCIARAVIRRRVHGGSLVLVDEATGGLDGWRDQAVREMMREYFHGCTIIIVAHRAESIADTQMHVRMTDGRIVERKNLSSMI</sequence>
<feature type="domain" description="ABC transporter" evidence="4">
    <location>
        <begin position="45"/>
        <end position="297"/>
    </location>
</feature>
<evidence type="ECO:0000313" key="5">
    <source>
        <dbReference type="EMBL" id="OAA74504.1"/>
    </source>
</evidence>
<dbReference type="PANTHER" id="PTHR24223">
    <property type="entry name" value="ATP-BINDING CASSETTE SUB-FAMILY C"/>
    <property type="match status" value="1"/>
</dbReference>
<gene>
    <name evidence="5" type="ORF">LEL_08085</name>
</gene>
<dbReference type="SMART" id="SM00382">
    <property type="entry name" value="AAA"/>
    <property type="match status" value="1"/>
</dbReference>
<dbReference type="AlphaFoldDB" id="A0A162LRF1"/>
<dbReference type="InterPro" id="IPR003593">
    <property type="entry name" value="AAA+_ATPase"/>
</dbReference>
<reference evidence="5 6" key="1">
    <citation type="journal article" date="2016" name="Genome Biol. Evol.">
        <title>Divergent and convergent evolution of fungal pathogenicity.</title>
        <authorList>
            <person name="Shang Y."/>
            <person name="Xiao G."/>
            <person name="Zheng P."/>
            <person name="Cen K."/>
            <person name="Zhan S."/>
            <person name="Wang C."/>
        </authorList>
    </citation>
    <scope>NUCLEOTIDE SEQUENCE [LARGE SCALE GENOMIC DNA]</scope>
    <source>
        <strain evidence="5 6">RCEF 1005</strain>
    </source>
</reference>
<dbReference type="GO" id="GO:0016020">
    <property type="term" value="C:membrane"/>
    <property type="evidence" value="ECO:0007669"/>
    <property type="project" value="TreeGrafter"/>
</dbReference>
<keyword evidence="2" id="KW-0067">ATP-binding</keyword>
<dbReference type="GO" id="GO:0005524">
    <property type="term" value="F:ATP binding"/>
    <property type="evidence" value="ECO:0007669"/>
    <property type="project" value="UniProtKB-KW"/>
</dbReference>
<accession>A0A162LRF1</accession>
<feature type="compositionally biased region" description="Acidic residues" evidence="3">
    <location>
        <begin position="153"/>
        <end position="164"/>
    </location>
</feature>